<evidence type="ECO:0000256" key="5">
    <source>
        <dbReference type="ARBA" id="ARBA00023157"/>
    </source>
</evidence>
<dbReference type="FunFam" id="4.10.410.10:FF:000020">
    <property type="entry name" value="Collagen, type VI, alpha 3"/>
    <property type="match status" value="1"/>
</dbReference>
<name>A0A670ZSC2_PSETE</name>
<feature type="region of interest" description="Disordered" evidence="6">
    <location>
        <begin position="68"/>
        <end position="87"/>
    </location>
</feature>
<feature type="domain" description="BPTI/Kunitz inhibitor" evidence="7">
    <location>
        <begin position="11"/>
        <end position="61"/>
    </location>
</feature>
<proteinExistence type="inferred from homology"/>
<comment type="subcellular location">
    <subcellularLocation>
        <location evidence="1">Secreted</location>
    </subcellularLocation>
</comment>
<dbReference type="SUPFAM" id="SSF57362">
    <property type="entry name" value="BPTI-like"/>
    <property type="match status" value="2"/>
</dbReference>
<dbReference type="Ensembl" id="ENSPTXT00000026589.1">
    <property type="protein sequence ID" value="ENSPTXP00000025791.1"/>
    <property type="gene ID" value="ENSPTXG00000017936.1"/>
</dbReference>
<dbReference type="AlphaFoldDB" id="A0A670ZSC2"/>
<evidence type="ECO:0000256" key="6">
    <source>
        <dbReference type="SAM" id="MobiDB-lite"/>
    </source>
</evidence>
<dbReference type="GO" id="GO:0004867">
    <property type="term" value="F:serine-type endopeptidase inhibitor activity"/>
    <property type="evidence" value="ECO:0007669"/>
    <property type="project" value="InterPro"/>
</dbReference>
<evidence type="ECO:0000259" key="7">
    <source>
        <dbReference type="PROSITE" id="PS50279"/>
    </source>
</evidence>
<keyword evidence="4" id="KW-0732">Signal</keyword>
<keyword evidence="3" id="KW-0964">Secreted</keyword>
<evidence type="ECO:0000256" key="3">
    <source>
        <dbReference type="ARBA" id="ARBA00022525"/>
    </source>
</evidence>
<evidence type="ECO:0000256" key="4">
    <source>
        <dbReference type="ARBA" id="ARBA00022729"/>
    </source>
</evidence>
<reference evidence="8" key="1">
    <citation type="submission" date="2025-08" db="UniProtKB">
        <authorList>
            <consortium name="Ensembl"/>
        </authorList>
    </citation>
    <scope>IDENTIFICATION</scope>
</reference>
<accession>A0A670ZSC2</accession>
<dbReference type="GO" id="GO:0005615">
    <property type="term" value="C:extracellular space"/>
    <property type="evidence" value="ECO:0007669"/>
    <property type="project" value="TreeGrafter"/>
</dbReference>
<dbReference type="SMART" id="SM00131">
    <property type="entry name" value="KU"/>
    <property type="match status" value="2"/>
</dbReference>
<dbReference type="InterPro" id="IPR002223">
    <property type="entry name" value="Kunitz_BPTI"/>
</dbReference>
<organism evidence="8 9">
    <name type="scientific">Pseudonaja textilis</name>
    <name type="common">Eastern brown snake</name>
    <dbReference type="NCBI Taxonomy" id="8673"/>
    <lineage>
        <taxon>Eukaryota</taxon>
        <taxon>Metazoa</taxon>
        <taxon>Chordata</taxon>
        <taxon>Craniata</taxon>
        <taxon>Vertebrata</taxon>
        <taxon>Euteleostomi</taxon>
        <taxon>Lepidosauria</taxon>
        <taxon>Squamata</taxon>
        <taxon>Bifurcata</taxon>
        <taxon>Unidentata</taxon>
        <taxon>Episquamata</taxon>
        <taxon>Toxicofera</taxon>
        <taxon>Serpentes</taxon>
        <taxon>Colubroidea</taxon>
        <taxon>Elapidae</taxon>
        <taxon>Hydrophiinae</taxon>
        <taxon>Pseudonaja</taxon>
    </lineage>
</organism>
<dbReference type="Gene3D" id="4.10.410.10">
    <property type="entry name" value="Pancreatic trypsin inhibitor Kunitz domain"/>
    <property type="match status" value="2"/>
</dbReference>
<keyword evidence="5" id="KW-1015">Disulfide bond</keyword>
<dbReference type="PROSITE" id="PS00280">
    <property type="entry name" value="BPTI_KUNITZ_1"/>
    <property type="match status" value="1"/>
</dbReference>
<dbReference type="PANTHER" id="PTHR10083">
    <property type="entry name" value="KUNITZ-TYPE PROTEASE INHIBITOR-RELATED"/>
    <property type="match status" value="1"/>
</dbReference>
<keyword evidence="9" id="KW-1185">Reference proteome</keyword>
<dbReference type="Proteomes" id="UP000472273">
    <property type="component" value="Unplaced"/>
</dbReference>
<protein>
    <recommendedName>
        <fullName evidence="7">BPTI/Kunitz inhibitor domain-containing protein</fullName>
    </recommendedName>
</protein>
<evidence type="ECO:0000313" key="8">
    <source>
        <dbReference type="Ensembl" id="ENSPTXP00000025791.1"/>
    </source>
</evidence>
<dbReference type="OMA" id="RDECRYT"/>
<dbReference type="PANTHER" id="PTHR10083:SF374">
    <property type="entry name" value="BPTI_KUNITZ INHIBITOR DOMAIN-CONTAINING PROTEIN"/>
    <property type="match status" value="1"/>
</dbReference>
<evidence type="ECO:0000313" key="9">
    <source>
        <dbReference type="Proteomes" id="UP000472273"/>
    </source>
</evidence>
<evidence type="ECO:0000256" key="1">
    <source>
        <dbReference type="ARBA" id="ARBA00004613"/>
    </source>
</evidence>
<comment type="similarity">
    <text evidence="2">Belongs to the venom Kunitz-type family.</text>
</comment>
<dbReference type="InterPro" id="IPR050098">
    <property type="entry name" value="TFPI/VKTCI-like"/>
</dbReference>
<feature type="domain" description="BPTI/Kunitz inhibitor" evidence="7">
    <location>
        <begin position="97"/>
        <end position="147"/>
    </location>
</feature>
<dbReference type="PROSITE" id="PS50279">
    <property type="entry name" value="BPTI_KUNITZ_2"/>
    <property type="match status" value="2"/>
</dbReference>
<dbReference type="InterPro" id="IPR036880">
    <property type="entry name" value="Kunitz_BPTI_sf"/>
</dbReference>
<dbReference type="Pfam" id="PF00014">
    <property type="entry name" value="Kunitz_BPTI"/>
    <property type="match status" value="2"/>
</dbReference>
<dbReference type="CDD" id="cd00109">
    <property type="entry name" value="Kunitz-type"/>
    <property type="match status" value="2"/>
</dbReference>
<dbReference type="PRINTS" id="PR00759">
    <property type="entry name" value="BASICPTASE"/>
</dbReference>
<sequence length="199" mass="22207">PPPNSEGGHVCLLPPDCVPCKDKTHHWFYDPKNKRCKKLTSGRCGGNGNDFSTRSECQLRCHKRGGWTTGDPQENVGGPQGNVPPPPPKQLIQAYICTLPPDRGPCNEKLHRWFYEPKTGKCTKFIFGGCEGNANNFNVRWLCRRRCRETRRRKPPGAFRREGGFWNKSLPEGDGGLGCSVCLFPWQGEGGAGCPPLHY</sequence>
<dbReference type="GeneTree" id="ENSGT00990000212575"/>
<dbReference type="InterPro" id="IPR020901">
    <property type="entry name" value="Prtase_inh_Kunz-CS"/>
</dbReference>
<evidence type="ECO:0000256" key="2">
    <source>
        <dbReference type="ARBA" id="ARBA00008415"/>
    </source>
</evidence>
<reference evidence="8" key="2">
    <citation type="submission" date="2025-09" db="UniProtKB">
        <authorList>
            <consortium name="Ensembl"/>
        </authorList>
    </citation>
    <scope>IDENTIFICATION</scope>
</reference>